<keyword evidence="2" id="KW-1185">Reference proteome</keyword>
<evidence type="ECO:0000313" key="1">
    <source>
        <dbReference type="EMBL" id="NYD38855.1"/>
    </source>
</evidence>
<proteinExistence type="predicted"/>
<sequence length="66" mass="7252">MTSPELRPAALDETALADVRRLEESLGTPVVAYEPESPFAELSEAQLAEVRRVETALGVRLLAYRP</sequence>
<dbReference type="EMBL" id="JACCBN010000001">
    <property type="protein sequence ID" value="NYD38855.1"/>
    <property type="molecule type" value="Genomic_DNA"/>
</dbReference>
<dbReference type="RefSeq" id="WP_179796243.1">
    <property type="nucleotide sequence ID" value="NZ_BAABHP010000019.1"/>
</dbReference>
<evidence type="ECO:0000313" key="2">
    <source>
        <dbReference type="Proteomes" id="UP000535890"/>
    </source>
</evidence>
<name>A0A7Y9E0U0_9PSEU</name>
<protein>
    <submittedName>
        <fullName evidence="1">Uncharacterized protein</fullName>
    </submittedName>
</protein>
<dbReference type="Proteomes" id="UP000535890">
    <property type="component" value="Unassembled WGS sequence"/>
</dbReference>
<organism evidence="1 2">
    <name type="scientific">Actinomycetospora corticicola</name>
    <dbReference type="NCBI Taxonomy" id="663602"/>
    <lineage>
        <taxon>Bacteria</taxon>
        <taxon>Bacillati</taxon>
        <taxon>Actinomycetota</taxon>
        <taxon>Actinomycetes</taxon>
        <taxon>Pseudonocardiales</taxon>
        <taxon>Pseudonocardiaceae</taxon>
        <taxon>Actinomycetospora</taxon>
    </lineage>
</organism>
<reference evidence="1 2" key="1">
    <citation type="submission" date="2020-07" db="EMBL/GenBank/DDBJ databases">
        <title>Sequencing the genomes of 1000 actinobacteria strains.</title>
        <authorList>
            <person name="Klenk H.-P."/>
        </authorList>
    </citation>
    <scope>NUCLEOTIDE SEQUENCE [LARGE SCALE GENOMIC DNA]</scope>
    <source>
        <strain evidence="1 2">DSM 45772</strain>
    </source>
</reference>
<comment type="caution">
    <text evidence="1">The sequence shown here is derived from an EMBL/GenBank/DDBJ whole genome shotgun (WGS) entry which is preliminary data.</text>
</comment>
<dbReference type="AlphaFoldDB" id="A0A7Y9E0U0"/>
<accession>A0A7Y9E0U0</accession>
<gene>
    <name evidence="1" type="ORF">BJ983_004957</name>
</gene>